<evidence type="ECO:0000313" key="1">
    <source>
        <dbReference type="EMBL" id="DAD86911.1"/>
    </source>
</evidence>
<accession>A0A8S5MXP9</accession>
<proteinExistence type="predicted"/>
<protein>
    <submittedName>
        <fullName evidence="1">Uncharacterized protein</fullName>
    </submittedName>
</protein>
<reference evidence="1" key="1">
    <citation type="journal article" date="2021" name="Proc. Natl. Acad. Sci. U.S.A.">
        <title>A Catalog of Tens of Thousands of Viruses from Human Metagenomes Reveals Hidden Associations with Chronic Diseases.</title>
        <authorList>
            <person name="Tisza M.J."/>
            <person name="Buck C.B."/>
        </authorList>
    </citation>
    <scope>NUCLEOTIDE SEQUENCE</scope>
    <source>
        <strain evidence="1">Ctio73</strain>
    </source>
</reference>
<name>A0A8S5MXP9_9CAUD</name>
<sequence>MGNTLDEGMLVRHMDLRRATDPSDDMPARLAIMIEHMDGTNYMVSVADKRGTPEYLTTLLANVGRGANLMFRALDILRTTGYVDVRPVALLGRQIVFGLDRVTLELEVIEHSDGDIDCGISVAGVNVDNVEEIGGVLEESGIDVI</sequence>
<dbReference type="EMBL" id="BK015009">
    <property type="protein sequence ID" value="DAD86911.1"/>
    <property type="molecule type" value="Genomic_DNA"/>
</dbReference>
<organism evidence="1">
    <name type="scientific">Siphoviridae sp. ctio73</name>
    <dbReference type="NCBI Taxonomy" id="2826435"/>
    <lineage>
        <taxon>Viruses</taxon>
        <taxon>Duplodnaviria</taxon>
        <taxon>Heunggongvirae</taxon>
        <taxon>Uroviricota</taxon>
        <taxon>Caudoviricetes</taxon>
    </lineage>
</organism>